<dbReference type="InterPro" id="IPR000719">
    <property type="entry name" value="Prot_kinase_dom"/>
</dbReference>
<dbReference type="RefSeq" id="WP_268785429.1">
    <property type="nucleotide sequence ID" value="NZ_JAPQYE010000002.1"/>
</dbReference>
<dbReference type="Gene3D" id="3.40.190.10">
    <property type="entry name" value="Periplasmic binding protein-like II"/>
    <property type="match status" value="2"/>
</dbReference>
<keyword evidence="6 7" id="KW-0067">ATP-binding</keyword>
<keyword evidence="3" id="KW-0808">Transferase</keyword>
<keyword evidence="2" id="KW-0723">Serine/threonine-protein kinase</keyword>
<keyword evidence="8" id="KW-0812">Transmembrane</keyword>
<evidence type="ECO:0000256" key="8">
    <source>
        <dbReference type="SAM" id="Phobius"/>
    </source>
</evidence>
<dbReference type="Pfam" id="PF00069">
    <property type="entry name" value="Pkinase"/>
    <property type="match status" value="1"/>
</dbReference>
<dbReference type="PROSITE" id="PS50011">
    <property type="entry name" value="PROTEIN_KINASE_DOM"/>
    <property type="match status" value="1"/>
</dbReference>
<dbReference type="InterPro" id="IPR001638">
    <property type="entry name" value="Solute-binding_3/MltF_N"/>
</dbReference>
<evidence type="ECO:0000259" key="9">
    <source>
        <dbReference type="PROSITE" id="PS50011"/>
    </source>
</evidence>
<evidence type="ECO:0000313" key="10">
    <source>
        <dbReference type="EMBL" id="MCZ0727292.1"/>
    </source>
</evidence>
<dbReference type="EMBL" id="JAPQYE010000002">
    <property type="protein sequence ID" value="MCZ0727292.1"/>
    <property type="molecule type" value="Genomic_DNA"/>
</dbReference>
<evidence type="ECO:0000256" key="1">
    <source>
        <dbReference type="ARBA" id="ARBA00012513"/>
    </source>
</evidence>
<keyword evidence="8" id="KW-0472">Membrane</keyword>
<dbReference type="PANTHER" id="PTHR43289">
    <property type="entry name" value="MITOGEN-ACTIVATED PROTEIN KINASE KINASE KINASE 20-RELATED"/>
    <property type="match status" value="1"/>
</dbReference>
<dbReference type="Gene3D" id="1.10.510.10">
    <property type="entry name" value="Transferase(Phosphotransferase) domain 1"/>
    <property type="match status" value="1"/>
</dbReference>
<dbReference type="SMART" id="SM00062">
    <property type="entry name" value="PBPb"/>
    <property type="match status" value="1"/>
</dbReference>
<feature type="binding site" evidence="7">
    <location>
        <position position="38"/>
    </location>
    <ligand>
        <name>ATP</name>
        <dbReference type="ChEBI" id="CHEBI:30616"/>
    </ligand>
</feature>
<dbReference type="CDD" id="cd01004">
    <property type="entry name" value="PBP2_MidA_like"/>
    <property type="match status" value="1"/>
</dbReference>
<dbReference type="PANTHER" id="PTHR43289:SF6">
    <property type="entry name" value="SERINE_THREONINE-PROTEIN KINASE NEKL-3"/>
    <property type="match status" value="1"/>
</dbReference>
<keyword evidence="5 10" id="KW-0418">Kinase</keyword>
<accession>A0ABT4HC04</accession>
<dbReference type="SMART" id="SM00220">
    <property type="entry name" value="S_TKc"/>
    <property type="match status" value="1"/>
</dbReference>
<dbReference type="SUPFAM" id="SSF56112">
    <property type="entry name" value="Protein kinase-like (PK-like)"/>
    <property type="match status" value="1"/>
</dbReference>
<dbReference type="GO" id="GO:0016301">
    <property type="term" value="F:kinase activity"/>
    <property type="evidence" value="ECO:0007669"/>
    <property type="project" value="UniProtKB-KW"/>
</dbReference>
<evidence type="ECO:0000256" key="3">
    <source>
        <dbReference type="ARBA" id="ARBA00022679"/>
    </source>
</evidence>
<name>A0ABT4HC04_MYCIR</name>
<evidence type="ECO:0000256" key="4">
    <source>
        <dbReference type="ARBA" id="ARBA00022741"/>
    </source>
</evidence>
<dbReference type="EC" id="2.7.11.1" evidence="1"/>
<dbReference type="PROSITE" id="PS00108">
    <property type="entry name" value="PROTEIN_KINASE_ST"/>
    <property type="match status" value="1"/>
</dbReference>
<dbReference type="InterPro" id="IPR008271">
    <property type="entry name" value="Ser/Thr_kinase_AS"/>
</dbReference>
<reference evidence="10" key="1">
    <citation type="submission" date="2022-12" db="EMBL/GenBank/DDBJ databases">
        <title>Whole genome sequence of Mycolicibacterium iranicum strain SBH312.</title>
        <authorList>
            <person name="Jani J."/>
            <person name="Arifin Mustapha Z."/>
            <person name="Ahmed K."/>
            <person name="Kai Ling C."/>
        </authorList>
    </citation>
    <scope>NUCLEOTIDE SEQUENCE</scope>
    <source>
        <strain evidence="10">SBH312</strain>
    </source>
</reference>
<dbReference type="CDD" id="cd14014">
    <property type="entry name" value="STKc_PknB_like"/>
    <property type="match status" value="1"/>
</dbReference>
<feature type="domain" description="Protein kinase" evidence="9">
    <location>
        <begin position="9"/>
        <end position="269"/>
    </location>
</feature>
<protein>
    <recommendedName>
        <fullName evidence="1">non-specific serine/threonine protein kinase</fullName>
        <ecNumber evidence="1">2.7.11.1</ecNumber>
    </recommendedName>
</protein>
<evidence type="ECO:0000313" key="11">
    <source>
        <dbReference type="Proteomes" id="UP001084650"/>
    </source>
</evidence>
<gene>
    <name evidence="10" type="ORF">OY187_04480</name>
</gene>
<dbReference type="InterPro" id="IPR017441">
    <property type="entry name" value="Protein_kinase_ATP_BS"/>
</dbReference>
<comment type="caution">
    <text evidence="10">The sequence shown here is derived from an EMBL/GenBank/DDBJ whole genome shotgun (WGS) entry which is preliminary data.</text>
</comment>
<keyword evidence="8" id="KW-1133">Transmembrane helix</keyword>
<evidence type="ECO:0000256" key="2">
    <source>
        <dbReference type="ARBA" id="ARBA00022527"/>
    </source>
</evidence>
<organism evidence="10 11">
    <name type="scientific">Mycolicibacterium iranicum</name>
    <name type="common">Mycobacterium iranicum</name>
    <dbReference type="NCBI Taxonomy" id="912594"/>
    <lineage>
        <taxon>Bacteria</taxon>
        <taxon>Bacillati</taxon>
        <taxon>Actinomycetota</taxon>
        <taxon>Actinomycetes</taxon>
        <taxon>Mycobacteriales</taxon>
        <taxon>Mycobacteriaceae</taxon>
        <taxon>Mycolicibacterium</taxon>
    </lineage>
</organism>
<dbReference type="Proteomes" id="UP001084650">
    <property type="component" value="Unassembled WGS sequence"/>
</dbReference>
<evidence type="ECO:0000256" key="6">
    <source>
        <dbReference type="ARBA" id="ARBA00022840"/>
    </source>
</evidence>
<keyword evidence="11" id="KW-1185">Reference proteome</keyword>
<evidence type="ECO:0000256" key="7">
    <source>
        <dbReference type="PROSITE-ProRule" id="PRU10141"/>
    </source>
</evidence>
<dbReference type="PROSITE" id="PS00107">
    <property type="entry name" value="PROTEIN_KINASE_ATP"/>
    <property type="match status" value="1"/>
</dbReference>
<feature type="transmembrane region" description="Helical" evidence="8">
    <location>
        <begin position="295"/>
        <end position="317"/>
    </location>
</feature>
<dbReference type="Pfam" id="PF00497">
    <property type="entry name" value="SBP_bac_3"/>
    <property type="match status" value="1"/>
</dbReference>
<keyword evidence="4 7" id="KW-0547">Nucleotide-binding</keyword>
<proteinExistence type="predicted"/>
<dbReference type="SUPFAM" id="SSF53850">
    <property type="entry name" value="Periplasmic binding protein-like II"/>
    <property type="match status" value="1"/>
</dbReference>
<dbReference type="InterPro" id="IPR011009">
    <property type="entry name" value="Kinase-like_dom_sf"/>
</dbReference>
<evidence type="ECO:0000256" key="5">
    <source>
        <dbReference type="ARBA" id="ARBA00022777"/>
    </source>
</evidence>
<dbReference type="Gene3D" id="3.30.200.20">
    <property type="entry name" value="Phosphorylase Kinase, domain 1"/>
    <property type="match status" value="1"/>
</dbReference>
<sequence length="587" mass="62860">MNATPFGHYRLQKLIGQGGMGEVYQAYDTKTDRVVALKVLPHHMAQDETFQARFRRESQAAAGINDPHVVPIHGFGEIDGRLYLDMRLIEGRNLGTMLQDTEKPLGAAFAVTVVEQVANGLDAAHRLGLIHRDIKPSNILITGRDFVYLIDFGLARTAGEKGLTTAGSTLGTLAYMAPERFEGGEVDARSDIYALTCVLYECLTGSRPYPADSLEQQIAGHMVSPIPRPSDIDPRLAAFDEVIAKGMAKKPAKRYQSATELAQAAKRALNAPVRRTGSSSRHSAVRASRTGSRKALIAAGVAALVIAAGGFGLWQWAPWKDDGDSAALPAGAVPKIAATVPADVRETGRLVIGVNVPYAPMEFKNTDGQLVGFDVELMNAVSRVLGLVPDYRDTSFDTILPSVVDGSFDIGMSSVTDTKAREELVDFVTYFQAGTQWARRPGTALGPASACGLRVGVAEGTLQQTEELPAKSDQCTAAGMEPIDVVVFKSQDEVTTALIRGELDAMSADSPVTGFAIKLSRGDLVPAGDVFDSAPYGWPVAEGSALSESLRLALEHLMETGEYRAIATMWGVERGMIDKPQINGATR</sequence>